<dbReference type="VEuPathDB" id="FungiDB:TSTA_082050"/>
<dbReference type="InParanoid" id="B8M130"/>
<dbReference type="eggNOG" id="KOG4781">
    <property type="taxonomic scope" value="Eukaryota"/>
</dbReference>
<sequence>MTTDLEASMAATAINSPALQRLLAFPDCKQFRGVLATAPENQADQLTFTTLAGPGKISCPPYVATSNEKGELLAFYHLGSQLAGHAGICHGGLSAVLLDECMGRVCFARFANGVGVTVKLDISYRAPIPVDSMVLVAAKIEKVEGRKAWVKATIQDPEESTVFVEAEALFIEPKWAREMSNTLQNSSMTARQSIDIKPLSIPNSAAASSRLFQTSSTSLRTQTLLPIPNMVV</sequence>
<dbReference type="AlphaFoldDB" id="B8M130"/>
<dbReference type="HOGENOM" id="CLU_052827_2_1_1"/>
<dbReference type="FunCoup" id="B8M130">
    <property type="interactions" value="18"/>
</dbReference>
<dbReference type="SUPFAM" id="SSF54637">
    <property type="entry name" value="Thioesterase/thiol ester dehydrase-isomerase"/>
    <property type="match status" value="1"/>
</dbReference>
<name>B8M130_TALSN</name>
<dbReference type="PANTHER" id="PTHR47260">
    <property type="entry name" value="UPF0644 PROTEIN PB2B4.06"/>
    <property type="match status" value="1"/>
</dbReference>
<dbReference type="Proteomes" id="UP000001745">
    <property type="component" value="Unassembled WGS sequence"/>
</dbReference>
<dbReference type="InterPro" id="IPR029069">
    <property type="entry name" value="HotDog_dom_sf"/>
</dbReference>
<dbReference type="Pfam" id="PF03061">
    <property type="entry name" value="4HBT"/>
    <property type="match status" value="1"/>
</dbReference>
<dbReference type="CDD" id="cd03443">
    <property type="entry name" value="PaaI_thioesterase"/>
    <property type="match status" value="1"/>
</dbReference>
<feature type="domain" description="Thioesterase" evidence="1">
    <location>
        <begin position="87"/>
        <end position="160"/>
    </location>
</feature>
<evidence type="ECO:0000313" key="3">
    <source>
        <dbReference type="Proteomes" id="UP000001745"/>
    </source>
</evidence>
<reference evidence="3" key="1">
    <citation type="journal article" date="2015" name="Genome Announc.">
        <title>Genome sequence of the AIDS-associated pathogen Penicillium marneffei (ATCC18224) and its near taxonomic relative Talaromyces stipitatus (ATCC10500).</title>
        <authorList>
            <person name="Nierman W.C."/>
            <person name="Fedorova-Abrams N.D."/>
            <person name="Andrianopoulos A."/>
        </authorList>
    </citation>
    <scope>NUCLEOTIDE SEQUENCE [LARGE SCALE GENOMIC DNA]</scope>
    <source>
        <strain evidence="3">ATCC 10500 / CBS 375.48 / QM 6759 / NRRL 1006</strain>
    </source>
</reference>
<dbReference type="Gene3D" id="3.10.129.10">
    <property type="entry name" value="Hotdog Thioesterase"/>
    <property type="match status" value="1"/>
</dbReference>
<organism evidence="2 3">
    <name type="scientific">Talaromyces stipitatus (strain ATCC 10500 / CBS 375.48 / QM 6759 / NRRL 1006)</name>
    <name type="common">Penicillium stipitatum</name>
    <dbReference type="NCBI Taxonomy" id="441959"/>
    <lineage>
        <taxon>Eukaryota</taxon>
        <taxon>Fungi</taxon>
        <taxon>Dikarya</taxon>
        <taxon>Ascomycota</taxon>
        <taxon>Pezizomycotina</taxon>
        <taxon>Eurotiomycetes</taxon>
        <taxon>Eurotiomycetidae</taxon>
        <taxon>Eurotiales</taxon>
        <taxon>Trichocomaceae</taxon>
        <taxon>Talaromyces</taxon>
        <taxon>Talaromyces sect. Talaromyces</taxon>
    </lineage>
</organism>
<gene>
    <name evidence="2" type="ORF">TSTA_082050</name>
</gene>
<dbReference type="PhylomeDB" id="B8M130"/>
<dbReference type="InterPro" id="IPR052061">
    <property type="entry name" value="PTE-AB_protein"/>
</dbReference>
<dbReference type="InterPro" id="IPR006683">
    <property type="entry name" value="Thioestr_dom"/>
</dbReference>
<accession>B8M130</accession>
<evidence type="ECO:0000313" key="2">
    <source>
        <dbReference type="EMBL" id="EED20972.1"/>
    </source>
</evidence>
<dbReference type="OMA" id="LDECMGR"/>
<dbReference type="OrthoDB" id="506431at2759"/>
<dbReference type="EMBL" id="EQ962653">
    <property type="protein sequence ID" value="EED20972.1"/>
    <property type="molecule type" value="Genomic_DNA"/>
</dbReference>
<protein>
    <recommendedName>
        <fullName evidence="1">Thioesterase domain-containing protein</fullName>
    </recommendedName>
</protein>
<dbReference type="GeneID" id="8104843"/>
<keyword evidence="3" id="KW-1185">Reference proteome</keyword>
<dbReference type="PANTHER" id="PTHR47260:SF1">
    <property type="entry name" value="UPF0644 PROTEIN PB2B4.06"/>
    <property type="match status" value="1"/>
</dbReference>
<proteinExistence type="predicted"/>
<evidence type="ECO:0000259" key="1">
    <source>
        <dbReference type="Pfam" id="PF03061"/>
    </source>
</evidence>
<dbReference type="RefSeq" id="XP_002477935.1">
    <property type="nucleotide sequence ID" value="XM_002477890.1"/>
</dbReference>